<comment type="caution">
    <text evidence="2">The sequence shown here is derived from an EMBL/GenBank/DDBJ whole genome shotgun (WGS) entry which is preliminary data.</text>
</comment>
<gene>
    <name evidence="2" type="ORF">B0H16DRAFT_1732608</name>
</gene>
<evidence type="ECO:0000256" key="1">
    <source>
        <dbReference type="SAM" id="MobiDB-lite"/>
    </source>
</evidence>
<feature type="compositionally biased region" description="Low complexity" evidence="1">
    <location>
        <begin position="69"/>
        <end position="80"/>
    </location>
</feature>
<dbReference type="EMBL" id="JARKIB010000142">
    <property type="protein sequence ID" value="KAJ7732877.1"/>
    <property type="molecule type" value="Genomic_DNA"/>
</dbReference>
<protein>
    <submittedName>
        <fullName evidence="2">Uncharacterized protein</fullName>
    </submittedName>
</protein>
<accession>A0AAD7I1H3</accession>
<evidence type="ECO:0000313" key="3">
    <source>
        <dbReference type="Proteomes" id="UP001215598"/>
    </source>
</evidence>
<organism evidence="2 3">
    <name type="scientific">Mycena metata</name>
    <dbReference type="NCBI Taxonomy" id="1033252"/>
    <lineage>
        <taxon>Eukaryota</taxon>
        <taxon>Fungi</taxon>
        <taxon>Dikarya</taxon>
        <taxon>Basidiomycota</taxon>
        <taxon>Agaricomycotina</taxon>
        <taxon>Agaricomycetes</taxon>
        <taxon>Agaricomycetidae</taxon>
        <taxon>Agaricales</taxon>
        <taxon>Marasmiineae</taxon>
        <taxon>Mycenaceae</taxon>
        <taxon>Mycena</taxon>
    </lineage>
</organism>
<keyword evidence="3" id="KW-1185">Reference proteome</keyword>
<dbReference type="AlphaFoldDB" id="A0AAD7I1H3"/>
<reference evidence="2" key="1">
    <citation type="submission" date="2023-03" db="EMBL/GenBank/DDBJ databases">
        <title>Massive genome expansion in bonnet fungi (Mycena s.s.) driven by repeated elements and novel gene families across ecological guilds.</title>
        <authorList>
            <consortium name="Lawrence Berkeley National Laboratory"/>
            <person name="Harder C.B."/>
            <person name="Miyauchi S."/>
            <person name="Viragh M."/>
            <person name="Kuo A."/>
            <person name="Thoen E."/>
            <person name="Andreopoulos B."/>
            <person name="Lu D."/>
            <person name="Skrede I."/>
            <person name="Drula E."/>
            <person name="Henrissat B."/>
            <person name="Morin E."/>
            <person name="Kohler A."/>
            <person name="Barry K."/>
            <person name="LaButti K."/>
            <person name="Morin E."/>
            <person name="Salamov A."/>
            <person name="Lipzen A."/>
            <person name="Mereny Z."/>
            <person name="Hegedus B."/>
            <person name="Baldrian P."/>
            <person name="Stursova M."/>
            <person name="Weitz H."/>
            <person name="Taylor A."/>
            <person name="Grigoriev I.V."/>
            <person name="Nagy L.G."/>
            <person name="Martin F."/>
            <person name="Kauserud H."/>
        </authorList>
    </citation>
    <scope>NUCLEOTIDE SEQUENCE</scope>
    <source>
        <strain evidence="2">CBHHK182m</strain>
    </source>
</reference>
<feature type="region of interest" description="Disordered" evidence="1">
    <location>
        <begin position="1"/>
        <end position="146"/>
    </location>
</feature>
<dbReference type="Proteomes" id="UP001215598">
    <property type="component" value="Unassembled WGS sequence"/>
</dbReference>
<evidence type="ECO:0000313" key="2">
    <source>
        <dbReference type="EMBL" id="KAJ7732877.1"/>
    </source>
</evidence>
<feature type="compositionally biased region" description="Low complexity" evidence="1">
    <location>
        <begin position="43"/>
        <end position="56"/>
    </location>
</feature>
<sequence length="270" mass="28795">MQRRDEAEAIRLAGLQRAAPHGAQPTPALPRGAQPSSALPRGAHSSPAPSRGAAPSTVLPHGVHPSPAPLGGAAPSSALPRGAHPSPATSRGAHPSPASPPRAAQSSGSISVNTSALPHLDFTRPPPYRSPPPPAGPRPHRNPTSFVPDRNTSIFWVSESYGVIFLNSDHAYEDAGAHGVQMFHTLDSAAQHSERHSLPGALPHEFPQRGRHRRYISMWSGAVYLDPWDAFRDGGAYGMVAYYGTEQELLDRIASLRAAAQFRNVALYWV</sequence>
<feature type="compositionally biased region" description="Low complexity" evidence="1">
    <location>
        <begin position="90"/>
        <end position="109"/>
    </location>
</feature>
<name>A0AAD7I1H3_9AGAR</name>
<feature type="compositionally biased region" description="Pro residues" evidence="1">
    <location>
        <begin position="124"/>
        <end position="137"/>
    </location>
</feature>
<proteinExistence type="predicted"/>